<organism evidence="3 4">
    <name type="scientific">Paspalum vaginatum</name>
    <name type="common">seashore paspalum</name>
    <dbReference type="NCBI Taxonomy" id="158149"/>
    <lineage>
        <taxon>Eukaryota</taxon>
        <taxon>Viridiplantae</taxon>
        <taxon>Streptophyta</taxon>
        <taxon>Embryophyta</taxon>
        <taxon>Tracheophyta</taxon>
        <taxon>Spermatophyta</taxon>
        <taxon>Magnoliopsida</taxon>
        <taxon>Liliopsida</taxon>
        <taxon>Poales</taxon>
        <taxon>Poaceae</taxon>
        <taxon>PACMAD clade</taxon>
        <taxon>Panicoideae</taxon>
        <taxon>Andropogonodae</taxon>
        <taxon>Paspaleae</taxon>
        <taxon>Paspalinae</taxon>
        <taxon>Paspalum</taxon>
    </lineage>
</organism>
<feature type="domain" description="Partial AB-hydrolase lipase" evidence="2">
    <location>
        <begin position="290"/>
        <end position="344"/>
    </location>
</feature>
<accession>A0A9W7XC98</accession>
<keyword evidence="1" id="KW-0812">Transmembrane</keyword>
<dbReference type="EMBL" id="MU629417">
    <property type="protein sequence ID" value="KAJ1257398.1"/>
    <property type="molecule type" value="Genomic_DNA"/>
</dbReference>
<dbReference type="InterPro" id="IPR029058">
    <property type="entry name" value="AB_hydrolase_fold"/>
</dbReference>
<dbReference type="SUPFAM" id="SSF53474">
    <property type="entry name" value="alpha/beta-Hydrolases"/>
    <property type="match status" value="1"/>
</dbReference>
<dbReference type="Gene3D" id="3.40.50.1820">
    <property type="entry name" value="alpha/beta hydrolase"/>
    <property type="match status" value="1"/>
</dbReference>
<evidence type="ECO:0000313" key="3">
    <source>
        <dbReference type="EMBL" id="KAJ1257398.1"/>
    </source>
</evidence>
<proteinExistence type="predicted"/>
<dbReference type="GO" id="GO:0006629">
    <property type="term" value="P:lipid metabolic process"/>
    <property type="evidence" value="ECO:0007669"/>
    <property type="project" value="InterPro"/>
</dbReference>
<dbReference type="PANTHER" id="PTHR11005">
    <property type="entry name" value="LYSOSOMAL ACID LIPASE-RELATED"/>
    <property type="match status" value="1"/>
</dbReference>
<evidence type="ECO:0000256" key="1">
    <source>
        <dbReference type="SAM" id="Phobius"/>
    </source>
</evidence>
<sequence>MLQEFVDNVIAVTKESVKTFTYESLNNIARFINGISSLLLTLLPGKGNILEGISGWELKPALRGPRLPRWMESGVSSFNEFIHELSVDSDTESVADSITGEDDNEEFVWPPSPLSQSSRLSHTSSFGRHDRRLRRHIRYTVSWILWPLRFFISLLLILFNAIKFRIVRSPLTSAETPRLSRNSPAKKSFHIRDQFVQRTTDRRRGVFEDLHLAIEIFIESVFDIVHKGAHYIFSPSEVWQKIFCWIHGSGCDNSTVVDVPTANVGSDNPVPTERKTVYRHSLNTDSRTCEDVITELGYPFEAIKVVTSDGYVLLLERIPRRDSQKVVLLQHGILDSSMGWVSNGVVGSPAFAAYDQGYDVFLGNLRGLVSREHVDKNISSYKYWKYSVNEHGTKDMPAIIEEIHKIKTSELGQSQPPSGEETEDQNAKVKNLELQASQEDSTEGQLYKLCAVCHSLGGAVMLMYVVTSRIAQKPHRLSRLVLLSPAGFHDDSNAVFSMVEKLILLVGPVLAPLIPGLYIPTRFFRMLLNKLARDFHNYPAVGGLVQTLMGYVVGGDSSNWVGVLGLPHYNMDDMPGVSFHVALHLAQIKRAKKFQMYDYGSPVANIEAYGTPEPFDLGAHYGLIDIPVDLVAGQRDRVISPSMVKKHYKLMRKSGVEVSYNEFEYAHLDFTFSHREELLSYVMSRLLLVTDPGKGSIKQTTVHLRKSKKVQSEIEENV</sequence>
<protein>
    <recommendedName>
        <fullName evidence="2">Partial AB-hydrolase lipase domain-containing protein</fullName>
    </recommendedName>
</protein>
<dbReference type="AlphaFoldDB" id="A0A9W7XC98"/>
<dbReference type="FunFam" id="3.40.50.1820:FF:000091">
    <property type="entry name" value="Gastric triacylglycerol lipase"/>
    <property type="match status" value="1"/>
</dbReference>
<comment type="caution">
    <text evidence="3">The sequence shown here is derived from an EMBL/GenBank/DDBJ whole genome shotgun (WGS) entry which is preliminary data.</text>
</comment>
<evidence type="ECO:0000313" key="4">
    <source>
        <dbReference type="Proteomes" id="UP001164776"/>
    </source>
</evidence>
<name>A0A9W7XC98_9POAL</name>
<keyword evidence="1" id="KW-0472">Membrane</keyword>
<feature type="transmembrane region" description="Helical" evidence="1">
    <location>
        <begin position="141"/>
        <end position="162"/>
    </location>
</feature>
<dbReference type="Pfam" id="PF04083">
    <property type="entry name" value="Abhydro_lipase"/>
    <property type="match status" value="1"/>
</dbReference>
<dbReference type="OrthoDB" id="9974421at2759"/>
<dbReference type="InterPro" id="IPR006693">
    <property type="entry name" value="AB_hydrolase_lipase"/>
</dbReference>
<keyword evidence="1" id="KW-1133">Transmembrane helix</keyword>
<evidence type="ECO:0000259" key="2">
    <source>
        <dbReference type="Pfam" id="PF04083"/>
    </source>
</evidence>
<keyword evidence="4" id="KW-1185">Reference proteome</keyword>
<gene>
    <name evidence="3" type="ORF">BS78_K056900</name>
</gene>
<reference evidence="3 4" key="1">
    <citation type="submission" date="2022-10" db="EMBL/GenBank/DDBJ databases">
        <title>WGS assembly of Paspalum vaginatum 540-79.</title>
        <authorList>
            <person name="Sun G."/>
            <person name="Wase N."/>
            <person name="Shu S."/>
            <person name="Jenkins J."/>
            <person name="Zhou B."/>
            <person name="Torres-Rodriguez J."/>
            <person name="Chen C."/>
            <person name="Sandor L."/>
            <person name="Plott C."/>
            <person name="Yoshinga Y."/>
            <person name="Daum C."/>
            <person name="Qi P."/>
            <person name="Barry K."/>
            <person name="Lipzen A."/>
            <person name="Berry L."/>
            <person name="Pedersen C."/>
            <person name="Gottilla T."/>
            <person name="Foltz A."/>
            <person name="Yu H."/>
            <person name="O'Malley R."/>
            <person name="Zhang C."/>
            <person name="Devos K."/>
            <person name="Sigmon B."/>
            <person name="Yu B."/>
            <person name="Obata T."/>
            <person name="Schmutz J."/>
            <person name="Schnable J."/>
        </authorList>
    </citation>
    <scope>NUCLEOTIDE SEQUENCE [LARGE SCALE GENOMIC DNA]</scope>
    <source>
        <strain evidence="4">cv. 540-79</strain>
    </source>
</reference>
<dbReference type="Proteomes" id="UP001164776">
    <property type="component" value="Unassembled WGS sequence"/>
</dbReference>